<protein>
    <submittedName>
        <fullName evidence="1">Uncharacterized protein</fullName>
    </submittedName>
</protein>
<evidence type="ECO:0000313" key="1">
    <source>
        <dbReference type="EMBL" id="CBH74737.1"/>
    </source>
</evidence>
<dbReference type="EMBL" id="CABL01000002">
    <property type="protein sequence ID" value="CBH74737.1"/>
    <property type="molecule type" value="Genomic_DNA"/>
</dbReference>
<organism evidence="1">
    <name type="scientific">mine drainage metagenome</name>
    <dbReference type="NCBI Taxonomy" id="410659"/>
    <lineage>
        <taxon>unclassified sequences</taxon>
        <taxon>metagenomes</taxon>
        <taxon>ecological metagenomes</taxon>
    </lineage>
</organism>
<dbReference type="AlphaFoldDB" id="E6PE52"/>
<reference evidence="1" key="1">
    <citation type="submission" date="2009-10" db="EMBL/GenBank/DDBJ databases">
        <title>Diversity of trophic interactions inside an arsenic-rich microbial ecosystem.</title>
        <authorList>
            <person name="Bertin P.N."/>
            <person name="Heinrich-Salmeron A."/>
            <person name="Pelletier E."/>
            <person name="Goulhen-Chollet F."/>
            <person name="Arsene-Ploetze F."/>
            <person name="Gallien S."/>
            <person name="Calteau A."/>
            <person name="Vallenet D."/>
            <person name="Casiot C."/>
            <person name="Chane-Woon-Ming B."/>
            <person name="Giloteaux L."/>
            <person name="Barakat M."/>
            <person name="Bonnefoy V."/>
            <person name="Bruneel O."/>
            <person name="Chandler M."/>
            <person name="Cleiss J."/>
            <person name="Duran R."/>
            <person name="Elbaz-Poulichet F."/>
            <person name="Fonknechten N."/>
            <person name="Lauga B."/>
            <person name="Mornico D."/>
            <person name="Ortet P."/>
            <person name="Schaeffer C."/>
            <person name="Siguier P."/>
            <person name="Alexander Thil Smith A."/>
            <person name="Van Dorsselaer A."/>
            <person name="Weissenbach J."/>
            <person name="Medigue C."/>
            <person name="Le Paslier D."/>
        </authorList>
    </citation>
    <scope>NUCLEOTIDE SEQUENCE</scope>
</reference>
<name>E6PE52_9ZZZZ</name>
<gene>
    <name evidence="1" type="ORF">CARN1_1840</name>
</gene>
<sequence length="355" mass="35950">MRRLLLSMLALCALPALAAPRGATGAVVVKATAAPKIAPTIVPKTAPTGTPLPSGPKVIVYPFTATSSGLPKHAGATVATIFAHAFEASGGLDVLPSPPPTASKLYPATAAKLGAGYYVAGYLTPIGQGVSVLEQVVSVTNGVIIYSKTAQVFSVSDAGALALDARSAILADAGVGRDYQPSSSSQTPAPTATGPAGQAASIKISGISGVLGHIFGKRPTVAAAASPTPEPKPSRRALVVRVAGKVPGGMLTTSTDLLAADLRKHFHASIVAAPSGPMATAANAICGTDRDATILTGTIDLIPGHFMHRGSSRFYLKAYACFGALLYHGHADAGDTPTAIRKAVDDYVELHPDNH</sequence>
<accession>E6PE52</accession>
<comment type="caution">
    <text evidence="1">The sequence shown here is derived from an EMBL/GenBank/DDBJ whole genome shotgun (WGS) entry which is preliminary data.</text>
</comment>
<proteinExistence type="predicted"/>